<keyword evidence="7 12" id="KW-0573">Peptidoglycan synthesis</keyword>
<dbReference type="GO" id="GO:0051992">
    <property type="term" value="F:UDP-N-acetylmuramoyl-L-alanyl-D-glutamyl-meso-2,6-diaminopimelyl-D-alanyl-D-alanine:undecaprenyl-phosphate transferase activity"/>
    <property type="evidence" value="ECO:0007669"/>
    <property type="project" value="RHEA"/>
</dbReference>
<evidence type="ECO:0000256" key="3">
    <source>
        <dbReference type="ARBA" id="ARBA00022618"/>
    </source>
</evidence>
<dbReference type="PROSITE" id="PS01348">
    <property type="entry name" value="MRAY_2"/>
    <property type="match status" value="1"/>
</dbReference>
<dbReference type="CDD" id="cd06852">
    <property type="entry name" value="GT_MraY"/>
    <property type="match status" value="1"/>
</dbReference>
<dbReference type="RefSeq" id="WP_109997207.1">
    <property type="nucleotide sequence ID" value="NZ_CP029619.1"/>
</dbReference>
<feature type="transmembrane region" description="Helical" evidence="12">
    <location>
        <begin position="301"/>
        <end position="321"/>
    </location>
</feature>
<dbReference type="GO" id="GO:0008963">
    <property type="term" value="F:phospho-N-acetylmuramoyl-pentapeptide-transferase activity"/>
    <property type="evidence" value="ECO:0007669"/>
    <property type="project" value="UniProtKB-UniRule"/>
</dbReference>
<comment type="catalytic activity">
    <reaction evidence="12">
        <text>UDP-N-acetyl-alpha-D-muramoyl-L-alanyl-gamma-D-glutamyl-meso-2,6-diaminopimeloyl-D-alanyl-D-alanine + di-trans,octa-cis-undecaprenyl phosphate = di-trans,octa-cis-undecaprenyl diphospho-N-acetyl-alpha-D-muramoyl-L-alanyl-D-glutamyl-meso-2,6-diaminopimeloyl-D-alanyl-D-alanine + UMP</text>
        <dbReference type="Rhea" id="RHEA:28386"/>
        <dbReference type="ChEBI" id="CHEBI:57865"/>
        <dbReference type="ChEBI" id="CHEBI:60392"/>
        <dbReference type="ChEBI" id="CHEBI:61386"/>
        <dbReference type="ChEBI" id="CHEBI:61387"/>
        <dbReference type="EC" id="2.7.8.13"/>
    </reaction>
</comment>
<evidence type="ECO:0000256" key="7">
    <source>
        <dbReference type="ARBA" id="ARBA00022984"/>
    </source>
</evidence>
<dbReference type="Pfam" id="PF10555">
    <property type="entry name" value="MraY_sig1"/>
    <property type="match status" value="1"/>
</dbReference>
<comment type="similarity">
    <text evidence="2 12">Belongs to the glycosyltransferase 4 family. MraY subfamily.</text>
</comment>
<dbReference type="EC" id="2.7.8.13" evidence="12 13"/>
<dbReference type="AlphaFoldDB" id="A0A2Z3L843"/>
<dbReference type="KEGG" id="cher:DK880_00457"/>
<keyword evidence="11 12" id="KW-0961">Cell wall biogenesis/degradation</keyword>
<dbReference type="GO" id="GO:0071555">
    <property type="term" value="P:cell wall organization"/>
    <property type="evidence" value="ECO:0007669"/>
    <property type="project" value="UniProtKB-KW"/>
</dbReference>
<dbReference type="HAMAP" id="MF_00038">
    <property type="entry name" value="MraY"/>
    <property type="match status" value="1"/>
</dbReference>
<feature type="transmembrane region" description="Helical" evidence="12">
    <location>
        <begin position="328"/>
        <end position="349"/>
    </location>
</feature>
<feature type="transmembrane region" description="Helical" evidence="12">
    <location>
        <begin position="97"/>
        <end position="115"/>
    </location>
</feature>
<evidence type="ECO:0000256" key="10">
    <source>
        <dbReference type="ARBA" id="ARBA00023306"/>
    </source>
</evidence>
<comment type="function">
    <text evidence="12">Catalyzes the initial step of the lipid cycle reactions in the biosynthesis of the cell wall peptidoglycan: transfers peptidoglycan precursor phospho-MurNAc-pentapeptide from UDP-MurNAc-pentapeptide onto the lipid carrier undecaprenyl phosphate, yielding undecaprenyl-pyrophosphoryl-MurNAc-pentapeptide, known as lipid I.</text>
</comment>
<dbReference type="InterPro" id="IPR018480">
    <property type="entry name" value="PNAcMuramoyl-5peptid_Trfase_CS"/>
</dbReference>
<gene>
    <name evidence="12 15" type="primary">mraY</name>
    <name evidence="15" type="ORF">DK880_00457</name>
</gene>
<comment type="cofactor">
    <cofactor evidence="12 14">
        <name>Mg(2+)</name>
        <dbReference type="ChEBI" id="CHEBI:18420"/>
    </cofactor>
</comment>
<dbReference type="InterPro" id="IPR003524">
    <property type="entry name" value="PNAcMuramoyl-5peptid_Trfase"/>
</dbReference>
<feature type="transmembrane region" description="Helical" evidence="12">
    <location>
        <begin position="70"/>
        <end position="91"/>
    </location>
</feature>
<accession>A0A2Z3L843</accession>
<dbReference type="GO" id="GO:0005886">
    <property type="term" value="C:plasma membrane"/>
    <property type="evidence" value="ECO:0007669"/>
    <property type="project" value="UniProtKB-SubCell"/>
</dbReference>
<dbReference type="PANTHER" id="PTHR22926:SF5">
    <property type="entry name" value="PHOSPHO-N-ACETYLMURAMOYL-PENTAPEPTIDE-TRANSFERASE HOMOLOG"/>
    <property type="match status" value="1"/>
</dbReference>
<keyword evidence="16" id="KW-1185">Reference proteome</keyword>
<comment type="pathway">
    <text evidence="12">Cell wall biogenesis; peptidoglycan biosynthesis.</text>
</comment>
<evidence type="ECO:0000256" key="4">
    <source>
        <dbReference type="ARBA" id="ARBA00022679"/>
    </source>
</evidence>
<dbReference type="GO" id="GO:0008360">
    <property type="term" value="P:regulation of cell shape"/>
    <property type="evidence" value="ECO:0007669"/>
    <property type="project" value="UniProtKB-KW"/>
</dbReference>
<keyword evidence="12" id="KW-1003">Cell membrane</keyword>
<keyword evidence="8 12" id="KW-1133">Transmembrane helix</keyword>
<keyword evidence="9 12" id="KW-0472">Membrane</keyword>
<keyword evidence="3 12" id="KW-0132">Cell division</keyword>
<evidence type="ECO:0000256" key="13">
    <source>
        <dbReference type="NCBIfam" id="TIGR00445"/>
    </source>
</evidence>
<evidence type="ECO:0000256" key="1">
    <source>
        <dbReference type="ARBA" id="ARBA00004141"/>
    </source>
</evidence>
<evidence type="ECO:0000256" key="14">
    <source>
        <dbReference type="PIRSR" id="PIRSR600715-1"/>
    </source>
</evidence>
<feature type="transmembrane region" description="Helical" evidence="12">
    <location>
        <begin position="20"/>
        <end position="43"/>
    </location>
</feature>
<sequence length="405" mass="45533">MLYYLFDYLHDAFHWPGTGLFKYISFRAAMALLGSFTTTFLLGQRFIDYLRKKQIIENNRALGFSTTAKANTPTMGGFLIILATVLPTLLFSKWHNVYIILLLTTTICMGLVGYLDDYIKVIQQKKKGLNGWIKIAGQIVLGCIVGSTLYFHKDVVIRETVEIVASVAADQTIPSPYRDKKSTQTTIPFFKERTLDYAQLSHYLLGKEGYTWIVYVLIVIFIIAAVSNGANLTDGLDGLATTTAIVISTTLAIMAYLSGHIIFAKYLCIMYIPHLGELTIFCSAFVGACMGFLWYNSYPAQIFMGDTGSLTIGAVIAVVAICIRKELLLPLLCGLFVIENLSVILQTGYFKYTRKRYGYGKRIFKMAPIHHHYQKLGWHEAKIVTRFLIINLLLAIVTLVTLKIR</sequence>
<keyword evidence="4 12" id="KW-0808">Transferase</keyword>
<evidence type="ECO:0000256" key="6">
    <source>
        <dbReference type="ARBA" id="ARBA00022960"/>
    </source>
</evidence>
<evidence type="ECO:0000256" key="2">
    <source>
        <dbReference type="ARBA" id="ARBA00005583"/>
    </source>
</evidence>
<dbReference type="Pfam" id="PF00953">
    <property type="entry name" value="Glycos_transf_4"/>
    <property type="match status" value="1"/>
</dbReference>
<feature type="binding site" evidence="14">
    <location>
        <position position="231"/>
    </location>
    <ligand>
        <name>Mg(2+)</name>
        <dbReference type="ChEBI" id="CHEBI:18420"/>
    </ligand>
</feature>
<evidence type="ECO:0000313" key="16">
    <source>
        <dbReference type="Proteomes" id="UP000245872"/>
    </source>
</evidence>
<dbReference type="OrthoDB" id="9805475at2"/>
<dbReference type="EMBL" id="CP029619">
    <property type="protein sequence ID" value="AWN81783.1"/>
    <property type="molecule type" value="Genomic_DNA"/>
</dbReference>
<feature type="transmembrane region" description="Helical" evidence="12">
    <location>
        <begin position="239"/>
        <end position="263"/>
    </location>
</feature>
<evidence type="ECO:0000313" key="15">
    <source>
        <dbReference type="EMBL" id="AWN81783.1"/>
    </source>
</evidence>
<dbReference type="InterPro" id="IPR000715">
    <property type="entry name" value="Glycosyl_transferase_4"/>
</dbReference>
<proteinExistence type="inferred from homology"/>
<organism evidence="15 16">
    <name type="scientific">Candidatus Cardinium hertigii</name>
    <dbReference type="NCBI Taxonomy" id="247481"/>
    <lineage>
        <taxon>Bacteria</taxon>
        <taxon>Pseudomonadati</taxon>
        <taxon>Bacteroidota</taxon>
        <taxon>Cytophagia</taxon>
        <taxon>Cytophagales</taxon>
        <taxon>Amoebophilaceae</taxon>
        <taxon>Candidatus Cardinium</taxon>
    </lineage>
</organism>
<evidence type="ECO:0000256" key="12">
    <source>
        <dbReference type="HAMAP-Rule" id="MF_00038"/>
    </source>
</evidence>
<dbReference type="GO" id="GO:0051301">
    <property type="term" value="P:cell division"/>
    <property type="evidence" value="ECO:0007669"/>
    <property type="project" value="UniProtKB-KW"/>
</dbReference>
<dbReference type="Proteomes" id="UP000245872">
    <property type="component" value="Chromosome"/>
</dbReference>
<evidence type="ECO:0000256" key="9">
    <source>
        <dbReference type="ARBA" id="ARBA00023136"/>
    </source>
</evidence>
<dbReference type="GO" id="GO:0009252">
    <property type="term" value="P:peptidoglycan biosynthetic process"/>
    <property type="evidence" value="ECO:0007669"/>
    <property type="project" value="UniProtKB-UniRule"/>
</dbReference>
<name>A0A2Z3L843_9BACT</name>
<reference evidence="15 16" key="1">
    <citation type="submission" date="2018-05" db="EMBL/GenBank/DDBJ databases">
        <title>Candidatus Cardinium hertigii Genome Assembly.</title>
        <authorList>
            <person name="Showmaker K.C."/>
            <person name="Walden K.O."/>
            <person name="Fields C.J."/>
            <person name="Lambert K.N."/>
            <person name="Hudson M.E."/>
        </authorList>
    </citation>
    <scope>NUCLEOTIDE SEQUENCE [LARGE SCALE GENOMIC DNA]</scope>
    <source>
        <strain evidence="16">cHgTN10</strain>
    </source>
</reference>
<protein>
    <recommendedName>
        <fullName evidence="12 13">Phospho-N-acetylmuramoyl-pentapeptide-transferase</fullName>
        <ecNumber evidence="12 13">2.7.8.13</ecNumber>
    </recommendedName>
    <alternativeName>
        <fullName evidence="12">UDP-MurNAc-pentapeptide phosphotransferase</fullName>
    </alternativeName>
</protein>
<keyword evidence="5 12" id="KW-0812">Transmembrane</keyword>
<keyword evidence="10 12" id="KW-0131">Cell cycle</keyword>
<keyword evidence="6 12" id="KW-0133">Cell shape</keyword>
<dbReference type="PANTHER" id="PTHR22926">
    <property type="entry name" value="PHOSPHO-N-ACETYLMURAMOYL-PENTAPEPTIDE-TRANSFERASE"/>
    <property type="match status" value="1"/>
</dbReference>
<evidence type="ECO:0000256" key="8">
    <source>
        <dbReference type="ARBA" id="ARBA00022989"/>
    </source>
</evidence>
<feature type="transmembrane region" description="Helical" evidence="12">
    <location>
        <begin position="209"/>
        <end position="227"/>
    </location>
</feature>
<keyword evidence="12 14" id="KW-0460">Magnesium</keyword>
<dbReference type="GO" id="GO:0046872">
    <property type="term" value="F:metal ion binding"/>
    <property type="evidence" value="ECO:0007669"/>
    <property type="project" value="UniProtKB-KW"/>
</dbReference>
<evidence type="ECO:0000256" key="11">
    <source>
        <dbReference type="ARBA" id="ARBA00023316"/>
    </source>
</evidence>
<comment type="subcellular location">
    <subcellularLocation>
        <location evidence="12">Cell membrane</location>
        <topology evidence="12">Multi-pass membrane protein</topology>
    </subcellularLocation>
    <subcellularLocation>
        <location evidence="1">Membrane</location>
        <topology evidence="1">Multi-pass membrane protein</topology>
    </subcellularLocation>
</comment>
<dbReference type="NCBIfam" id="TIGR00445">
    <property type="entry name" value="mraY"/>
    <property type="match status" value="1"/>
</dbReference>
<feature type="transmembrane region" description="Helical" evidence="12">
    <location>
        <begin position="275"/>
        <end position="295"/>
    </location>
</feature>
<keyword evidence="12 14" id="KW-0479">Metal-binding</keyword>
<evidence type="ECO:0000256" key="5">
    <source>
        <dbReference type="ARBA" id="ARBA00022692"/>
    </source>
</evidence>
<feature type="binding site" evidence="14">
    <location>
        <position position="306"/>
    </location>
    <ligand>
        <name>Mg(2+)</name>
        <dbReference type="ChEBI" id="CHEBI:18420"/>
    </ligand>
</feature>
<feature type="transmembrane region" description="Helical" evidence="12">
    <location>
        <begin position="383"/>
        <end position="402"/>
    </location>
</feature>
<dbReference type="UniPathway" id="UPA00219"/>